<dbReference type="AlphaFoldDB" id="A0A0C2Y9T5"/>
<proteinExistence type="predicted"/>
<protein>
    <submittedName>
        <fullName evidence="2">Uncharacterized protein</fullName>
    </submittedName>
</protein>
<dbReference type="HOGENOM" id="CLU_2391899_0_0_1"/>
<dbReference type="EMBL" id="KN831771">
    <property type="protein sequence ID" value="KIM46583.1"/>
    <property type="molecule type" value="Genomic_DNA"/>
</dbReference>
<sequence length="94" mass="9701">MGPPANPNLPSQRLSLPQTASSLLAPPTSTSTPSKFNFSAFSNKNAAAASDAPATAKTTRTSALPAITWTLNGALRSDRKGSSRSTPVVVSFKQ</sequence>
<reference evidence="2 3" key="1">
    <citation type="submission" date="2014-04" db="EMBL/GenBank/DDBJ databases">
        <authorList>
            <consortium name="DOE Joint Genome Institute"/>
            <person name="Kuo A."/>
            <person name="Gay G."/>
            <person name="Dore J."/>
            <person name="Kohler A."/>
            <person name="Nagy L.G."/>
            <person name="Floudas D."/>
            <person name="Copeland A."/>
            <person name="Barry K.W."/>
            <person name="Cichocki N."/>
            <person name="Veneault-Fourrey C."/>
            <person name="LaButti K."/>
            <person name="Lindquist E.A."/>
            <person name="Lipzen A."/>
            <person name="Lundell T."/>
            <person name="Morin E."/>
            <person name="Murat C."/>
            <person name="Sun H."/>
            <person name="Tunlid A."/>
            <person name="Henrissat B."/>
            <person name="Grigoriev I.V."/>
            <person name="Hibbett D.S."/>
            <person name="Martin F."/>
            <person name="Nordberg H.P."/>
            <person name="Cantor M.N."/>
            <person name="Hua S.X."/>
        </authorList>
    </citation>
    <scope>NUCLEOTIDE SEQUENCE [LARGE SCALE GENOMIC DNA]</scope>
    <source>
        <strain evidence="3">h7</strain>
    </source>
</reference>
<evidence type="ECO:0000313" key="2">
    <source>
        <dbReference type="EMBL" id="KIM46583.1"/>
    </source>
</evidence>
<feature type="compositionally biased region" description="Polar residues" evidence="1">
    <location>
        <begin position="8"/>
        <end position="18"/>
    </location>
</feature>
<evidence type="ECO:0000313" key="3">
    <source>
        <dbReference type="Proteomes" id="UP000053424"/>
    </source>
</evidence>
<accession>A0A0C2Y9T5</accession>
<organism evidence="2 3">
    <name type="scientific">Hebeloma cylindrosporum</name>
    <dbReference type="NCBI Taxonomy" id="76867"/>
    <lineage>
        <taxon>Eukaryota</taxon>
        <taxon>Fungi</taxon>
        <taxon>Dikarya</taxon>
        <taxon>Basidiomycota</taxon>
        <taxon>Agaricomycotina</taxon>
        <taxon>Agaricomycetes</taxon>
        <taxon>Agaricomycetidae</taxon>
        <taxon>Agaricales</taxon>
        <taxon>Agaricineae</taxon>
        <taxon>Hymenogastraceae</taxon>
        <taxon>Hebeloma</taxon>
    </lineage>
</organism>
<evidence type="ECO:0000256" key="1">
    <source>
        <dbReference type="SAM" id="MobiDB-lite"/>
    </source>
</evidence>
<dbReference type="Proteomes" id="UP000053424">
    <property type="component" value="Unassembled WGS sequence"/>
</dbReference>
<name>A0A0C2Y9T5_HEBCY</name>
<keyword evidence="3" id="KW-1185">Reference proteome</keyword>
<reference evidence="3" key="2">
    <citation type="submission" date="2015-01" db="EMBL/GenBank/DDBJ databases">
        <title>Evolutionary Origins and Diversification of the Mycorrhizal Mutualists.</title>
        <authorList>
            <consortium name="DOE Joint Genome Institute"/>
            <consortium name="Mycorrhizal Genomics Consortium"/>
            <person name="Kohler A."/>
            <person name="Kuo A."/>
            <person name="Nagy L.G."/>
            <person name="Floudas D."/>
            <person name="Copeland A."/>
            <person name="Barry K.W."/>
            <person name="Cichocki N."/>
            <person name="Veneault-Fourrey C."/>
            <person name="LaButti K."/>
            <person name="Lindquist E.A."/>
            <person name="Lipzen A."/>
            <person name="Lundell T."/>
            <person name="Morin E."/>
            <person name="Murat C."/>
            <person name="Riley R."/>
            <person name="Ohm R."/>
            <person name="Sun H."/>
            <person name="Tunlid A."/>
            <person name="Henrissat B."/>
            <person name="Grigoriev I.V."/>
            <person name="Hibbett D.S."/>
            <person name="Martin F."/>
        </authorList>
    </citation>
    <scope>NUCLEOTIDE SEQUENCE [LARGE SCALE GENOMIC DNA]</scope>
    <source>
        <strain evidence="3">h7</strain>
    </source>
</reference>
<feature type="region of interest" description="Disordered" evidence="1">
    <location>
        <begin position="1"/>
        <end position="30"/>
    </location>
</feature>
<feature type="compositionally biased region" description="Low complexity" evidence="1">
    <location>
        <begin position="19"/>
        <end position="30"/>
    </location>
</feature>
<feature type="non-terminal residue" evidence="2">
    <location>
        <position position="94"/>
    </location>
</feature>
<gene>
    <name evidence="2" type="ORF">M413DRAFT_441667</name>
</gene>